<proteinExistence type="predicted"/>
<dbReference type="EMBL" id="LFRF01000007">
    <property type="protein sequence ID" value="KND91832.1"/>
    <property type="molecule type" value="Genomic_DNA"/>
</dbReference>
<keyword evidence="2" id="KW-1185">Reference proteome</keyword>
<dbReference type="Proteomes" id="UP000036947">
    <property type="component" value="Unassembled WGS sequence"/>
</dbReference>
<accession>A0A0L0NCE6</accession>
<dbReference type="SUPFAM" id="SSF55729">
    <property type="entry name" value="Acyl-CoA N-acyltransferases (Nat)"/>
    <property type="match status" value="1"/>
</dbReference>
<dbReference type="AlphaFoldDB" id="A0A0L0NCE6"/>
<dbReference type="STRING" id="1163406.A0A0L0NCE6"/>
<gene>
    <name evidence="1" type="ORF">TOPH_03363</name>
</gene>
<dbReference type="OrthoDB" id="2019666at2759"/>
<name>A0A0L0NCE6_TOLOC</name>
<evidence type="ECO:0008006" key="3">
    <source>
        <dbReference type="Google" id="ProtNLM"/>
    </source>
</evidence>
<protein>
    <recommendedName>
        <fullName evidence="3">N-acetyltransferase domain-containing protein</fullName>
    </recommendedName>
</protein>
<reference evidence="1 2" key="1">
    <citation type="journal article" date="2015" name="BMC Genomics">
        <title>The genome of the truffle-parasite Tolypocladium ophioglossoides and the evolution of antifungal peptaibiotics.</title>
        <authorList>
            <person name="Quandt C.A."/>
            <person name="Bushley K.E."/>
            <person name="Spatafora J.W."/>
        </authorList>
    </citation>
    <scope>NUCLEOTIDE SEQUENCE [LARGE SCALE GENOMIC DNA]</scope>
    <source>
        <strain evidence="1 2">CBS 100239</strain>
    </source>
</reference>
<evidence type="ECO:0000313" key="2">
    <source>
        <dbReference type="Proteomes" id="UP000036947"/>
    </source>
</evidence>
<sequence>RGCGRLKVENLFWRRVRSTLPPQQLPIDHPDPRIDARYKAPPPATCTMAHRTTPAVRFSDAVGVQSLESQYPQRRGEAHNARMAKQMTELFECGQVTEDMLEHAAQLFSENYGIWGQPPPSGRSSGKPGNRVKMSASRLRAQCLPAGSRSSYARVTVDGVLAGNAFACRWRYKGRQVFWVTQLVVHRDYRERRLATTLLLALLENDDDIFGIMSSHPAACKALAKAFGNFVFPHVPLDFARQHAADVMAGSPVSYIKGAKLCGSLFHPGDTTGLRCGVDSDFFVDHTEPLEALAWFKEMGEWPLGDLPDGHEFLLLFELARRRRSRPLQRAGQEKSQAS</sequence>
<comment type="caution">
    <text evidence="1">The sequence shown here is derived from an EMBL/GenBank/DDBJ whole genome shotgun (WGS) entry which is preliminary data.</text>
</comment>
<dbReference type="Gene3D" id="3.40.630.30">
    <property type="match status" value="1"/>
</dbReference>
<organism evidence="1 2">
    <name type="scientific">Tolypocladium ophioglossoides (strain CBS 100239)</name>
    <name type="common">Snaketongue truffleclub</name>
    <name type="synonym">Elaphocordyceps ophioglossoides</name>
    <dbReference type="NCBI Taxonomy" id="1163406"/>
    <lineage>
        <taxon>Eukaryota</taxon>
        <taxon>Fungi</taxon>
        <taxon>Dikarya</taxon>
        <taxon>Ascomycota</taxon>
        <taxon>Pezizomycotina</taxon>
        <taxon>Sordariomycetes</taxon>
        <taxon>Hypocreomycetidae</taxon>
        <taxon>Hypocreales</taxon>
        <taxon>Ophiocordycipitaceae</taxon>
        <taxon>Tolypocladium</taxon>
    </lineage>
</organism>
<dbReference type="InterPro" id="IPR016181">
    <property type="entry name" value="Acyl_CoA_acyltransferase"/>
</dbReference>
<evidence type="ECO:0000313" key="1">
    <source>
        <dbReference type="EMBL" id="KND91832.1"/>
    </source>
</evidence>
<feature type="non-terminal residue" evidence="1">
    <location>
        <position position="1"/>
    </location>
</feature>